<dbReference type="RefSeq" id="WP_007483382.1">
    <property type="nucleotide sequence ID" value="NZ_JH724314.1"/>
</dbReference>
<comment type="caution">
    <text evidence="2">The sequence shown here is derived from an EMBL/GenBank/DDBJ whole genome shotgun (WGS) entry which is preliminary data.</text>
</comment>
<dbReference type="Pfam" id="PF19745">
    <property type="entry name" value="FUT8_N_cat"/>
    <property type="match status" value="1"/>
</dbReference>
<evidence type="ECO:0000313" key="2">
    <source>
        <dbReference type="EMBL" id="EIY54273.1"/>
    </source>
</evidence>
<evidence type="ECO:0000259" key="1">
    <source>
        <dbReference type="Pfam" id="PF19745"/>
    </source>
</evidence>
<proteinExistence type="predicted"/>
<dbReference type="EMBL" id="AGXS01000008">
    <property type="protein sequence ID" value="EIY54273.1"/>
    <property type="molecule type" value="Genomic_DNA"/>
</dbReference>
<dbReference type="eggNOG" id="ENOG502ZV9S">
    <property type="taxonomic scope" value="Bacteria"/>
</dbReference>
<evidence type="ECO:0000313" key="3">
    <source>
        <dbReference type="Proteomes" id="UP000003089"/>
    </source>
</evidence>
<keyword evidence="3" id="KW-1185">Reference proteome</keyword>
<dbReference type="HOGENOM" id="CLU_893260_0_0_10"/>
<gene>
    <name evidence="2" type="ORF">HMPREF1068_00500</name>
</gene>
<organism evidence="2 3">
    <name type="scientific">Bacteroides nordii CL02T12C05</name>
    <dbReference type="NCBI Taxonomy" id="997884"/>
    <lineage>
        <taxon>Bacteria</taxon>
        <taxon>Pseudomonadati</taxon>
        <taxon>Bacteroidota</taxon>
        <taxon>Bacteroidia</taxon>
        <taxon>Bacteroidales</taxon>
        <taxon>Bacteroidaceae</taxon>
        <taxon>Bacteroides</taxon>
    </lineage>
</organism>
<name>I9SFA0_9BACE</name>
<feature type="domain" description="Alpha-(1,6)-fucosyltransferase N- and catalytic" evidence="1">
    <location>
        <begin position="150"/>
        <end position="287"/>
    </location>
</feature>
<accession>I9SFA0</accession>
<dbReference type="GO" id="GO:0006487">
    <property type="term" value="P:protein N-linked glycosylation"/>
    <property type="evidence" value="ECO:0007669"/>
    <property type="project" value="TreeGrafter"/>
</dbReference>
<reference evidence="2 3" key="1">
    <citation type="submission" date="2012-02" db="EMBL/GenBank/DDBJ databases">
        <title>The Genome Sequence of Bacteroides nordii CL02T12C05.</title>
        <authorList>
            <consortium name="The Broad Institute Genome Sequencing Platform"/>
            <person name="Earl A."/>
            <person name="Ward D."/>
            <person name="Feldgarden M."/>
            <person name="Gevers D."/>
            <person name="Zitomersky N.L."/>
            <person name="Coyne M.J."/>
            <person name="Comstock L.E."/>
            <person name="Young S.K."/>
            <person name="Zeng Q."/>
            <person name="Gargeya S."/>
            <person name="Fitzgerald M."/>
            <person name="Haas B."/>
            <person name="Abouelleil A."/>
            <person name="Alvarado L."/>
            <person name="Arachchi H.M."/>
            <person name="Berlin A."/>
            <person name="Chapman S.B."/>
            <person name="Gearin G."/>
            <person name="Goldberg J."/>
            <person name="Griggs A."/>
            <person name="Gujja S."/>
            <person name="Hansen M."/>
            <person name="Heiman D."/>
            <person name="Howarth C."/>
            <person name="Larimer J."/>
            <person name="Lui A."/>
            <person name="MacDonald P.J.P."/>
            <person name="McCowen C."/>
            <person name="Montmayeur A."/>
            <person name="Murphy C."/>
            <person name="Neiman D."/>
            <person name="Pearson M."/>
            <person name="Priest M."/>
            <person name="Roberts A."/>
            <person name="Saif S."/>
            <person name="Shea T."/>
            <person name="Sisk P."/>
            <person name="Stolte C."/>
            <person name="Sykes S."/>
            <person name="Wortman J."/>
            <person name="Nusbaum C."/>
            <person name="Birren B."/>
        </authorList>
    </citation>
    <scope>NUCLEOTIDE SEQUENCE [LARGE SCALE GENOMIC DNA]</scope>
    <source>
        <strain evidence="2 3">CL02T12C05</strain>
    </source>
</reference>
<dbReference type="STRING" id="997884.HMPREF1068_00500"/>
<dbReference type="GO" id="GO:0046921">
    <property type="term" value="F:alpha-(1-&gt;6)-fucosyltransferase activity"/>
    <property type="evidence" value="ECO:0007669"/>
    <property type="project" value="TreeGrafter"/>
</dbReference>
<dbReference type="Proteomes" id="UP000003089">
    <property type="component" value="Unassembled WGS sequence"/>
</dbReference>
<dbReference type="PANTHER" id="PTHR13132">
    <property type="entry name" value="ALPHA- 1,6 -FUCOSYLTRANSFERASE"/>
    <property type="match status" value="1"/>
</dbReference>
<dbReference type="AlphaFoldDB" id="I9SFA0"/>
<protein>
    <recommendedName>
        <fullName evidence="1">Alpha-(1,6)-fucosyltransferase N- and catalytic domain-containing protein</fullName>
    </recommendedName>
</protein>
<dbReference type="InterPro" id="IPR045573">
    <property type="entry name" value="Fut8_N_cat"/>
</dbReference>
<dbReference type="Gene3D" id="3.40.50.11350">
    <property type="match status" value="1"/>
</dbReference>
<sequence length="311" mass="37548">MEVTLEKYQEINDSFKGKSLVFHIGSDAGFYSELNNMILAIIYCLRWNIRFTLYSADANFKHNNGWTDYFLPFCEEITDDFHHKYNIRYNDPFFYTHKLERLKYLLWRLKHKHTYLTSDVFFKFRSVDFEREKINIPELELKGNLRAVAGSIIDLIYRFNEKTYDEISENIKKIGLPDEYIGFHIRRGDKFVEHELEDYNKYIIKSEEMSSIRNAYVFTDEYEIVENMRRDYPEWTFYTLTTSSEKGYFHQDFLKLNVQEKRESMVKLFSSIEILKNSVLFVGTFSSNPGMFLGMYMERAYGIDYDQWLLW</sequence>
<dbReference type="PATRIC" id="fig|997884.3.peg.511"/>
<dbReference type="PANTHER" id="PTHR13132:SF29">
    <property type="entry name" value="ALPHA-(1,6)-FUCOSYLTRANSFERASE"/>
    <property type="match status" value="1"/>
</dbReference>